<evidence type="ECO:0000256" key="1">
    <source>
        <dbReference type="ARBA" id="ARBA00022658"/>
    </source>
</evidence>
<comment type="caution">
    <text evidence="8">The sequence shown here is derived from an EMBL/GenBank/DDBJ whole genome shotgun (WGS) entry which is preliminary data.</text>
</comment>
<feature type="compositionally biased region" description="Low complexity" evidence="4">
    <location>
        <begin position="1973"/>
        <end position="1991"/>
    </location>
</feature>
<evidence type="ECO:0000256" key="2">
    <source>
        <dbReference type="ARBA" id="ARBA00022737"/>
    </source>
</evidence>
<feature type="compositionally biased region" description="Basic and acidic residues" evidence="4">
    <location>
        <begin position="2898"/>
        <end position="2907"/>
    </location>
</feature>
<dbReference type="PANTHER" id="PTHR21560">
    <property type="entry name" value="VERY KIND PROTEIN"/>
    <property type="match status" value="1"/>
</dbReference>
<proteinExistence type="predicted"/>
<feature type="compositionally biased region" description="Low complexity" evidence="4">
    <location>
        <begin position="581"/>
        <end position="591"/>
    </location>
</feature>
<feature type="compositionally biased region" description="Polar residues" evidence="4">
    <location>
        <begin position="1802"/>
        <end position="1813"/>
    </location>
</feature>
<feature type="region of interest" description="Disordered" evidence="4">
    <location>
        <begin position="368"/>
        <end position="387"/>
    </location>
</feature>
<feature type="compositionally biased region" description="Low complexity" evidence="4">
    <location>
        <begin position="2654"/>
        <end position="2664"/>
    </location>
</feature>
<feature type="compositionally biased region" description="Basic and acidic residues" evidence="4">
    <location>
        <begin position="36"/>
        <end position="51"/>
    </location>
</feature>
<dbReference type="SMART" id="SM00750">
    <property type="entry name" value="KIND"/>
    <property type="match status" value="1"/>
</dbReference>
<evidence type="ECO:0000256" key="4">
    <source>
        <dbReference type="SAM" id="MobiDB-lite"/>
    </source>
</evidence>
<feature type="region of interest" description="Disordered" evidence="4">
    <location>
        <begin position="130"/>
        <end position="155"/>
    </location>
</feature>
<dbReference type="Proteomes" id="UP000275408">
    <property type="component" value="Unassembled WGS sequence"/>
</dbReference>
<feature type="region of interest" description="Disordered" evidence="4">
    <location>
        <begin position="866"/>
        <end position="896"/>
    </location>
</feature>
<feature type="compositionally biased region" description="Low complexity" evidence="4">
    <location>
        <begin position="2689"/>
        <end position="2698"/>
    </location>
</feature>
<evidence type="ECO:0000313" key="9">
    <source>
        <dbReference type="Proteomes" id="UP000275408"/>
    </source>
</evidence>
<dbReference type="InterPro" id="IPR011019">
    <property type="entry name" value="KIND_dom"/>
</dbReference>
<feature type="region of interest" description="Disordered" evidence="4">
    <location>
        <begin position="1534"/>
        <end position="1909"/>
    </location>
</feature>
<dbReference type="SMART" id="SM00147">
    <property type="entry name" value="RasGEF"/>
    <property type="match status" value="1"/>
</dbReference>
<feature type="compositionally biased region" description="Basic and acidic residues" evidence="4">
    <location>
        <begin position="2727"/>
        <end position="2752"/>
    </location>
</feature>
<feature type="compositionally biased region" description="Basic and acidic residues" evidence="4">
    <location>
        <begin position="923"/>
        <end position="933"/>
    </location>
</feature>
<dbReference type="GO" id="GO:0048814">
    <property type="term" value="P:regulation of dendrite morphogenesis"/>
    <property type="evidence" value="ECO:0007669"/>
    <property type="project" value="TreeGrafter"/>
</dbReference>
<feature type="compositionally biased region" description="Polar residues" evidence="4">
    <location>
        <begin position="2438"/>
        <end position="2463"/>
    </location>
</feature>
<feature type="compositionally biased region" description="Polar residues" evidence="4">
    <location>
        <begin position="645"/>
        <end position="661"/>
    </location>
</feature>
<dbReference type="SUPFAM" id="SSF48366">
    <property type="entry name" value="Ras GEF"/>
    <property type="match status" value="1"/>
</dbReference>
<dbReference type="InterPro" id="IPR023578">
    <property type="entry name" value="Ras_GEF_dom_sf"/>
</dbReference>
<feature type="compositionally biased region" description="Low complexity" evidence="4">
    <location>
        <begin position="135"/>
        <end position="146"/>
    </location>
</feature>
<accession>A0A3M6V6I5</accession>
<feature type="compositionally biased region" description="Basic and acidic residues" evidence="4">
    <location>
        <begin position="1324"/>
        <end position="1343"/>
    </location>
</feature>
<feature type="compositionally biased region" description="Basic and acidic residues" evidence="4">
    <location>
        <begin position="1362"/>
        <end position="1377"/>
    </location>
</feature>
<feature type="compositionally biased region" description="Polar residues" evidence="4">
    <location>
        <begin position="2699"/>
        <end position="2721"/>
    </location>
</feature>
<feature type="region of interest" description="Disordered" evidence="4">
    <location>
        <begin position="923"/>
        <end position="949"/>
    </location>
</feature>
<feature type="region of interest" description="Disordered" evidence="4">
    <location>
        <begin position="1958"/>
        <end position="1995"/>
    </location>
</feature>
<feature type="compositionally biased region" description="Basic and acidic residues" evidence="4">
    <location>
        <begin position="2525"/>
        <end position="2537"/>
    </location>
</feature>
<dbReference type="GO" id="GO:0007264">
    <property type="term" value="P:small GTPase-mediated signal transduction"/>
    <property type="evidence" value="ECO:0007669"/>
    <property type="project" value="InterPro"/>
</dbReference>
<feature type="compositionally biased region" description="Polar residues" evidence="4">
    <location>
        <begin position="1348"/>
        <end position="1361"/>
    </location>
</feature>
<feature type="compositionally biased region" description="Low complexity" evidence="4">
    <location>
        <begin position="2809"/>
        <end position="2818"/>
    </location>
</feature>
<dbReference type="InterPro" id="IPR001895">
    <property type="entry name" value="RASGEF_cat_dom"/>
</dbReference>
<dbReference type="GO" id="GO:0043025">
    <property type="term" value="C:neuronal cell body"/>
    <property type="evidence" value="ECO:0007669"/>
    <property type="project" value="TreeGrafter"/>
</dbReference>
<dbReference type="EMBL" id="RCHS01000010">
    <property type="protein sequence ID" value="RMX61505.1"/>
    <property type="molecule type" value="Genomic_DNA"/>
</dbReference>
<dbReference type="SUPFAM" id="SSF56112">
    <property type="entry name" value="Protein kinase-like (PK-like)"/>
    <property type="match status" value="1"/>
</dbReference>
<dbReference type="CDD" id="cd06224">
    <property type="entry name" value="REM"/>
    <property type="match status" value="1"/>
</dbReference>
<dbReference type="InterPro" id="IPR036964">
    <property type="entry name" value="RASGEF_cat_dom_sf"/>
</dbReference>
<dbReference type="Pfam" id="PF00618">
    <property type="entry name" value="RasGEF_N"/>
    <property type="match status" value="1"/>
</dbReference>
<dbReference type="GO" id="GO:0030425">
    <property type="term" value="C:dendrite"/>
    <property type="evidence" value="ECO:0007669"/>
    <property type="project" value="TreeGrafter"/>
</dbReference>
<feature type="compositionally biased region" description="Polar residues" evidence="4">
    <location>
        <begin position="2340"/>
        <end position="2383"/>
    </location>
</feature>
<keyword evidence="2" id="KW-0677">Repeat</keyword>
<dbReference type="PROSITE" id="PS51377">
    <property type="entry name" value="KIND"/>
    <property type="match status" value="1"/>
</dbReference>
<dbReference type="InterPro" id="IPR011009">
    <property type="entry name" value="Kinase-like_dom_sf"/>
</dbReference>
<feature type="compositionally biased region" description="Polar residues" evidence="4">
    <location>
        <begin position="85"/>
        <end position="95"/>
    </location>
</feature>
<dbReference type="PROSITE" id="PS50212">
    <property type="entry name" value="RASGEF_NTER"/>
    <property type="match status" value="1"/>
</dbReference>
<feature type="region of interest" description="Disordered" evidence="4">
    <location>
        <begin position="2024"/>
        <end position="2048"/>
    </location>
</feature>
<feature type="compositionally biased region" description="Low complexity" evidence="4">
    <location>
        <begin position="2480"/>
        <end position="2496"/>
    </location>
</feature>
<feature type="region of interest" description="Disordered" evidence="4">
    <location>
        <begin position="2837"/>
        <end position="2960"/>
    </location>
</feature>
<feature type="compositionally biased region" description="Low complexity" evidence="4">
    <location>
        <begin position="2392"/>
        <end position="2409"/>
    </location>
</feature>
<feature type="compositionally biased region" description="Polar residues" evidence="4">
    <location>
        <begin position="2841"/>
        <end position="2850"/>
    </location>
</feature>
<feature type="region of interest" description="Disordered" evidence="4">
    <location>
        <begin position="185"/>
        <end position="237"/>
    </location>
</feature>
<feature type="domain" description="Ras-GEF" evidence="5">
    <location>
        <begin position="3479"/>
        <end position="3780"/>
    </location>
</feature>
<feature type="compositionally biased region" description="Polar residues" evidence="4">
    <location>
        <begin position="1832"/>
        <end position="1850"/>
    </location>
</feature>
<feature type="compositionally biased region" description="Basic and acidic residues" evidence="4">
    <location>
        <begin position="2032"/>
        <end position="2048"/>
    </location>
</feature>
<feature type="region of interest" description="Disordered" evidence="4">
    <location>
        <begin position="2212"/>
        <end position="2824"/>
    </location>
</feature>
<feature type="domain" description="KIND" evidence="7">
    <location>
        <begin position="1092"/>
        <end position="1280"/>
    </location>
</feature>
<feature type="compositionally biased region" description="Polar residues" evidence="4">
    <location>
        <begin position="543"/>
        <end position="559"/>
    </location>
</feature>
<feature type="region of interest" description="Disordered" evidence="4">
    <location>
        <begin position="520"/>
        <end position="675"/>
    </location>
</feature>
<dbReference type="InterPro" id="IPR029899">
    <property type="entry name" value="KNDC1"/>
</dbReference>
<evidence type="ECO:0000259" key="7">
    <source>
        <dbReference type="PROSITE" id="PS51377"/>
    </source>
</evidence>
<keyword evidence="9" id="KW-1185">Reference proteome</keyword>
<feature type="compositionally biased region" description="Polar residues" evidence="4">
    <location>
        <begin position="1719"/>
        <end position="1734"/>
    </location>
</feature>
<feature type="compositionally biased region" description="Basic and acidic residues" evidence="4">
    <location>
        <begin position="1571"/>
        <end position="1584"/>
    </location>
</feature>
<name>A0A3M6V6I5_POCDA</name>
<dbReference type="Gene3D" id="1.10.840.10">
    <property type="entry name" value="Ras guanine-nucleotide exchange factors catalytic domain"/>
    <property type="match status" value="1"/>
</dbReference>
<feature type="compositionally biased region" description="Basic and acidic residues" evidence="4">
    <location>
        <begin position="1958"/>
        <end position="1968"/>
    </location>
</feature>
<evidence type="ECO:0000259" key="6">
    <source>
        <dbReference type="PROSITE" id="PS50212"/>
    </source>
</evidence>
<feature type="compositionally biased region" description="Polar residues" evidence="4">
    <location>
        <begin position="1537"/>
        <end position="1556"/>
    </location>
</feature>
<dbReference type="PANTHER" id="PTHR21560:SF0">
    <property type="entry name" value="KINASE NON-CATALYTIC C-LOBE DOMAIN-CONTAINING PROTEIN 1"/>
    <property type="match status" value="1"/>
</dbReference>
<feature type="compositionally biased region" description="Polar residues" evidence="4">
    <location>
        <begin position="592"/>
        <end position="612"/>
    </location>
</feature>
<dbReference type="Gene3D" id="1.20.870.10">
    <property type="entry name" value="Son of sevenless (SoS) protein Chain: S domain 1"/>
    <property type="match status" value="1"/>
</dbReference>
<dbReference type="Pfam" id="PF00617">
    <property type="entry name" value="RasGEF"/>
    <property type="match status" value="1"/>
</dbReference>
<dbReference type="GO" id="GO:0005085">
    <property type="term" value="F:guanyl-nucleotide exchange factor activity"/>
    <property type="evidence" value="ECO:0007669"/>
    <property type="project" value="UniProtKB-KW"/>
</dbReference>
<feature type="compositionally biased region" description="Basic and acidic residues" evidence="4">
    <location>
        <begin position="369"/>
        <end position="387"/>
    </location>
</feature>
<keyword evidence="1 3" id="KW-0344">Guanine-nucleotide releasing factor</keyword>
<dbReference type="Gene3D" id="1.10.510.10">
    <property type="entry name" value="Transferase(Phosphotransferase) domain 1"/>
    <property type="match status" value="1"/>
</dbReference>
<feature type="domain" description="N-terminal Ras-GEF" evidence="6">
    <location>
        <begin position="3275"/>
        <end position="3403"/>
    </location>
</feature>
<feature type="compositionally biased region" description="Polar residues" evidence="4">
    <location>
        <begin position="2538"/>
        <end position="2571"/>
    </location>
</feature>
<feature type="compositionally biased region" description="Basic and acidic residues" evidence="4">
    <location>
        <begin position="615"/>
        <end position="625"/>
    </location>
</feature>
<feature type="compositionally biased region" description="Low complexity" evidence="4">
    <location>
        <begin position="2617"/>
        <end position="2629"/>
    </location>
</feature>
<feature type="compositionally biased region" description="Low complexity" evidence="4">
    <location>
        <begin position="561"/>
        <end position="574"/>
    </location>
</feature>
<evidence type="ECO:0000256" key="3">
    <source>
        <dbReference type="PROSITE-ProRule" id="PRU00168"/>
    </source>
</evidence>
<feature type="region of interest" description="Disordered" evidence="4">
    <location>
        <begin position="35"/>
        <end position="108"/>
    </location>
</feature>
<organism evidence="8 9">
    <name type="scientific">Pocillopora damicornis</name>
    <name type="common">Cauliflower coral</name>
    <name type="synonym">Millepora damicornis</name>
    <dbReference type="NCBI Taxonomy" id="46731"/>
    <lineage>
        <taxon>Eukaryota</taxon>
        <taxon>Metazoa</taxon>
        <taxon>Cnidaria</taxon>
        <taxon>Anthozoa</taxon>
        <taxon>Hexacorallia</taxon>
        <taxon>Scleractinia</taxon>
        <taxon>Astrocoeniina</taxon>
        <taxon>Pocilloporidae</taxon>
        <taxon>Pocillopora</taxon>
    </lineage>
</organism>
<gene>
    <name evidence="8" type="ORF">pdam_00003529</name>
</gene>
<dbReference type="InterPro" id="IPR000651">
    <property type="entry name" value="Ras-like_Gua-exchang_fac_N"/>
</dbReference>
<feature type="compositionally biased region" description="Polar residues" evidence="4">
    <location>
        <begin position="1759"/>
        <end position="1789"/>
    </location>
</feature>
<feature type="compositionally biased region" description="Polar residues" evidence="4">
    <location>
        <begin position="2910"/>
        <end position="2920"/>
    </location>
</feature>
<reference evidence="8 9" key="1">
    <citation type="journal article" date="2018" name="Sci. Rep.">
        <title>Comparative analysis of the Pocillopora damicornis genome highlights role of immune system in coral evolution.</title>
        <authorList>
            <person name="Cunning R."/>
            <person name="Bay R.A."/>
            <person name="Gillette P."/>
            <person name="Baker A.C."/>
            <person name="Traylor-Knowles N."/>
        </authorList>
    </citation>
    <scope>NUCLEOTIDE SEQUENCE [LARGE SCALE GENOMIC DNA]</scope>
    <source>
        <strain evidence="8">RSMAS</strain>
        <tissue evidence="8">Whole animal</tissue>
    </source>
</reference>
<dbReference type="OrthoDB" id="5980459at2759"/>
<feature type="compositionally biased region" description="Basic and acidic residues" evidence="4">
    <location>
        <begin position="1895"/>
        <end position="1909"/>
    </location>
</feature>
<feature type="region of interest" description="Disordered" evidence="4">
    <location>
        <begin position="1295"/>
        <end position="1403"/>
    </location>
</feature>
<feature type="compositionally biased region" description="Polar residues" evidence="4">
    <location>
        <begin position="2302"/>
        <end position="2330"/>
    </location>
</feature>
<protein>
    <submittedName>
        <fullName evidence="8">Uncharacterized protein</fullName>
    </submittedName>
</protein>
<feature type="compositionally biased region" description="Polar residues" evidence="4">
    <location>
        <begin position="2927"/>
        <end position="2953"/>
    </location>
</feature>
<dbReference type="GO" id="GO:0032045">
    <property type="term" value="C:guanyl-nucleotide exchange factor complex"/>
    <property type="evidence" value="ECO:0007669"/>
    <property type="project" value="TreeGrafter"/>
</dbReference>
<feature type="compositionally biased region" description="Low complexity" evidence="4">
    <location>
        <begin position="1736"/>
        <end position="1752"/>
    </location>
</feature>
<feature type="compositionally biased region" description="Low complexity" evidence="4">
    <location>
        <begin position="197"/>
        <end position="209"/>
    </location>
</feature>
<evidence type="ECO:0000313" key="8">
    <source>
        <dbReference type="EMBL" id="RMX61505.1"/>
    </source>
</evidence>
<feature type="compositionally biased region" description="Basic and acidic residues" evidence="4">
    <location>
        <begin position="2761"/>
        <end position="2774"/>
    </location>
</feature>
<feature type="region of interest" description="Disordered" evidence="4">
    <location>
        <begin position="806"/>
        <end position="836"/>
    </location>
</feature>
<sequence>MDLRTFLRNNANLKSRPRRRRHSIADVRFLHTLQDIPEKPEEEHVADERRHSTGSFAKTEKPRSSSEPPNPPCCNESGIRPATIVNETETNSTETARSKRSLSREESEDLIEAVSNYVLSYTDDQENLCSVNNLSPTSTGSSSPQESSKETSDEELALSDILRKVDTPMVSQRLRRGSTKDLELMERITSLTPITESSRSSSRASRSSSQNGSEIFPDINDGNEGTNHGLHCPTPKTAGIKEEMLGKILVSPHITRRGSLSDLLKSLSPNFDTRKENGLQGMGKDEELRPEFISLNAETQMKDQSRSLFPVNSGKYSPKVSVNEKHSSMKITDALGKANNSPVSLKGRTSGDLLNSLSSIADRVSFKASDTKKSLGSEAKKEKHEVSSVNKEKDDLFGRIMKSPCLTRRGSIGDVLNALTPNPVRRCPSPSPLTIKYDTHDELVLKTQPVSPEMPKMKDAERATCEPGVGKGLLAIVQQHVMNHSQAMQRRRSNSIASTEPHTGTMETVLKKWNEDRNRAANNESFVGKTSDKDSSQKGDIVINTTSSSMTATKNSMIKENNGSGTVTSTNTSKHIHDNNNNKINKSANTNQCNSANNTEVLNPQTPNPQENISEENKANVDHETTSSVPRQLVLVGSPSKHVPQGNSEQDVPSAKTTNRKISAPLPPRSDNAYHVPKRKSSVNVMKRSPVTVVISKDKAGKTEVHRKVSQFQIPSGVNLTDSRFLPLSKEEAEDYNRIKNAEKSALPRKNSTVTMSSKVTVHGGSGAVVRKVGVASKRPVLDASLPTEERFAALSERYANLKAKIGGNDDKKKSTESSPNLVEKNDSGPSTEDTLTQSKCWTTVESIPVQVYVDQVFENPRDFTEAETKETLSGKNKSPESCPKPDEECNSGPYTEDTLIQSKCWTTVENTTVQEYVDRVSDKPRDLTEAEKQVTLTGNDEDKQTKNGEKHDIYKSHMATNSNDFDNVISCINYSEKKASIDLNNNSKPSVPETQVVEDSCWIDSKTPLDLRPETPTQKTRTSVVAKLMNRKMKPRRKQSIVPCVVKRRSRVYTKECSGHEGIPASVAEFEKIRTFVENTVLRAPVRQEASNILDLLTGLSTCLTEKELVAICKECSKTLRTLDALGSLPTYLSLETVIINPSGTIKFKHLSTGISIDDLYLAPEHSNNFASEKTCIFSLAATLWSAADWRLTEAEKPFLSSKFQELLVSMTDDAPDARPCLYDVLKTCESLQIENDMTSRERCQALLWEYQASAAMDSDDTTKRKTVEGEKKHHDTLMGSISVAASFKGFLKQTTKPQERNPFVKTQNNGESFRNLDGGNSGDKRNETIPKPEEMKTEKTKVIVNSPMSEATSRNSLNSENDRLASDSLNDRSSDTGDDISDQDRTRDRKRGHSLTEDEKQQLLSLLASTKLNKGPFYTGENDKKSDEIIKSVEDQSTKPPSPSLFAYPHYGQTESQMMFNPIIPAGRSASPSVHSDVSENQIPSVPTPTFVPIAVPIPSVAPVPMPPYWYVPQGGMMSFPHPAMSPVPFHPVDSSVTSNQSAVSTDSDVSNLSDVDPRPKNKNCATQKSDKSEGLKADTQKNNKGCKQSKQDNKASKLPRPIWQRPVPKSRTTSEELESNAKVVRRRVPFNDEFNEGSEGTKPVRARTPSPSLGRRAAPQEVNPPRSQTPPVYWTKDGVDMSPRNKPRARASTGSFPNRPPSPSSLLDGRRRSSSATLGSITNSPVQGRKNQGSRPSSPAGSRSNSPVSMLVSKFEQMSQESADSSPRVRSNSVTSMISRFGSSSLVPEDRLAKGQFKPHNSTTPKQPASKTGPFRPSSVRSKVHSASDIETSILRSDNSILSQETGKGSDASKDESSTRHPGNPREVQRSGSDPGSTDSRERRVSSSHCMLQEEKESTSEKCHDSRTRLLENIRKWTSQENILRDCSSSEALEDNAQERLASGLSLFSDYCTKRDQGDQKDNPKARLQGSSSGKSKSSTYSGRSSSSNDLRNDYIIKSGNVTHNLSKPWQDKDSSLNGISIKSSLDSEPVREKGSPRLRPRDLCLSPERDSSVPFCDVRSPNDLLWSPRSDTHQFEIPVDLAVLDATTPIVSSPPASVGGLDWTYGGVDGNVISPPFPLSPGSLKDFKPSNYFTSVTFKCGEMEPERDTNCFLNRPSRDTTEYASSDCVSNRRDPTGNYVRRFERKILRSTGDLETEVFASNSTSVQKSCYPTENSSFKKEINDNPRPIPNSPLPSKSESSSIIAHVNGNPKTPRTRSRIDQVVRSRHPSGDCPPGKDIAAVSKNPSSPMTLKKIMSNPLSQDASTPQRRISTSKRNSLPTSQPINLSPGRDRSSPVENRTITKSSSHTYLSQKHQKVFKSSPQNNPSVRQSSGDLSKSSPKEGNLGKSSPYSKPMPSNNPSPNVEESKSRGSSTTAKPGNPSPSKERHGAKGHSSNPHAKASRTVNSTATSADPSESNPVRYPYTRRGSLPAGGSSTIKPSPKTTSNPTSPLHVKPPKAQIEFFGAAGADNPRGGINPRDSNRRHENLKDTHQNPGPRSQSDFESNADSSKAPSQCAKSSSTSGFSSHELASEQSSNSMGKTEESEVFYIPRSDETLLKSDTPSSKGSKRFPSNSSSDSGLNLSDPDESRGSIGKGKKNYRAKSPPSSPTTLSPSHSPSPTSPKFPIGHNIFYDPKDHKPPLPSSEEGPLSVSQNDPKTLAFLSNSIQQENVSNPFKASVGKSEESPNKPTRSDNDNFKHLKSDMSKITDGSSPNSDEKTNVYPEKPKEGSAAAKLATDGRMMKSTAKEFELASTPPPDILGRPASKSPPSSSRVDSKELLGQLVKKVLNSAAAKQGSSPNTSFAESAAKESGKGKRVTLTNETTEAKQKEKIGGQGKNPTLNSSKHKSGLSDTEKATKIKETGLMNSSETSSTRNPDEITPTGTLRSHLGTLSETPISPNNASILESSSRKEQSLPGAKGVLSTIIDMIHDEFAFDGYLDDGVEDVNMAEYVLSLAGMSEENFKEAITDQYSDLYWDEDLLHEMYEAVTEGQQTRRSTLQFSESTVSDISPPESISLSREESYLSLEPLYFNSISRSSSERSGTGARDILISPMGEATEFLPIKVIAPEMQADIQELLTPIFEDYHRVMGVKLISSVEGLTEKLGTKIVEISQQLMLERRAKKKSMNSYNKMAEAENKKDVKDLASKLVNEIEGSDKKIIYLKNVQRQLRNVYAERFGLDTSLLYSFLVSYNTSCVTLVSELNNSFLNFSPIWNQRGSESVEILDESLSGPSLQSGTKLGLFSYLFDRHAMSQAYVRYFLYTFRYIATAQELFNFIREKCSASLRTDSSGQVYNHQLQIRYRGLDLLSEWIDSFYQFDFKTNPNLIKELLAFVKDELILVDRSERGHYLMELISEKQKRDLNNNLSSDELSDFVAVLQLEEPQGLSPVDVLRKPLGSRKAKSPVQCFRRAPPEKDTTYKATLYLKALSILDHSSRILAEQLTLIQQDLFFHIHPVHFLNSRAHGIGVGRHQSPTKERDNMFGFSTGSRRASEMSSLGEGLVSREQNMYVSEPSTDGLLEDLLEHAHDVSLWVAVEICSASSIKAQLALITKFVNAARYCCEIRNYSTCIQIVDALEMFVIRQLPVWRQVPTKTTETLEELKAVKVGKTSARLAEKRVSLSVAEPERHNKLCTPFQVLLKTDSSWLMKSEASREKPTIPCFLLFVIHVQQQELGGFTLPNDMYKWTKMRSTARLVDQIRLFKQMRYAFQTNDEVKERLKQRIQECKSENLHALASENASNFHLSSSQGSRKFHDAFRKMKATFGGHN</sequence>
<dbReference type="PROSITE" id="PS50009">
    <property type="entry name" value="RASGEF_CAT"/>
    <property type="match status" value="1"/>
</dbReference>
<evidence type="ECO:0000259" key="5">
    <source>
        <dbReference type="PROSITE" id="PS50009"/>
    </source>
</evidence>